<comment type="caution">
    <text evidence="8">The sequence shown here is derived from an EMBL/GenBank/DDBJ whole genome shotgun (WGS) entry which is preliminary data.</text>
</comment>
<feature type="transmembrane region" description="Helical" evidence="6">
    <location>
        <begin position="126"/>
        <end position="146"/>
    </location>
</feature>
<evidence type="ECO:0000256" key="1">
    <source>
        <dbReference type="ARBA" id="ARBA00004141"/>
    </source>
</evidence>
<evidence type="ECO:0000256" key="5">
    <source>
        <dbReference type="ARBA" id="ARBA00023136"/>
    </source>
</evidence>
<sequence>MTEKIEKKSDEFSSKDCKIEYIEKNDVESLKANAPTAPFVYSNEEKKVKRKIDRSFLPLVIAILFTQFIDKTSINTAAVMGLLEDTHITHDQFGIIGGIFYFGYLAFQIPNNYLVHRVQISKYMGLILVVWGVSFGCTSLATNFGVLAALRVILGFWEAVTYPCIFLLIAMFYRRHEQVFYISYMFLANAVATAFGGLIAFGIANMDGLNGISAWKYAYLIWGAITVSLGILTFFFLPDQPKSKWFRLTPEEEKIVDQRRLDNGTSTNTDFNINQIYEGLKDPRYYCFCALSFLCNLQNGSITVFSSQIIQEIGFTNLQAILLNIPNGASGAILISISFLLSKRFQELNFIGMGMTLVSLAGVLILGLVPSGAAKLIGIYLAYACTPIYILTQTNISNNVKGNSKKVFYTSSQLVFYCLGNFVGPTIMTSNQAPRYMGAMLGYAAANIICFVLFGYVRWSLVRSNRNRVHNTSCDTAGQSENSKDVVDDRTDVEDLTFIYRP</sequence>
<dbReference type="PANTHER" id="PTHR43791:SF36">
    <property type="entry name" value="TRANSPORTER, PUTATIVE (AFU_ORTHOLOGUE AFUA_6G08340)-RELATED"/>
    <property type="match status" value="1"/>
</dbReference>
<evidence type="ECO:0000256" key="4">
    <source>
        <dbReference type="ARBA" id="ARBA00022989"/>
    </source>
</evidence>
<evidence type="ECO:0000256" key="2">
    <source>
        <dbReference type="ARBA" id="ARBA00022448"/>
    </source>
</evidence>
<feature type="transmembrane region" description="Helical" evidence="6">
    <location>
        <begin position="152"/>
        <end position="173"/>
    </location>
</feature>
<accession>A0A1X2I4D4</accession>
<feature type="transmembrane region" description="Helical" evidence="6">
    <location>
        <begin position="376"/>
        <end position="396"/>
    </location>
</feature>
<dbReference type="Pfam" id="PF07690">
    <property type="entry name" value="MFS_1"/>
    <property type="match status" value="1"/>
</dbReference>
<feature type="transmembrane region" description="Helical" evidence="6">
    <location>
        <begin position="348"/>
        <end position="370"/>
    </location>
</feature>
<feature type="transmembrane region" description="Helical" evidence="6">
    <location>
        <begin position="285"/>
        <end position="309"/>
    </location>
</feature>
<organism evidence="8 9">
    <name type="scientific">Absidia repens</name>
    <dbReference type="NCBI Taxonomy" id="90262"/>
    <lineage>
        <taxon>Eukaryota</taxon>
        <taxon>Fungi</taxon>
        <taxon>Fungi incertae sedis</taxon>
        <taxon>Mucoromycota</taxon>
        <taxon>Mucoromycotina</taxon>
        <taxon>Mucoromycetes</taxon>
        <taxon>Mucorales</taxon>
        <taxon>Cunninghamellaceae</taxon>
        <taxon>Absidia</taxon>
    </lineage>
</organism>
<feature type="transmembrane region" description="Helical" evidence="6">
    <location>
        <begin position="321"/>
        <end position="341"/>
    </location>
</feature>
<dbReference type="AlphaFoldDB" id="A0A1X2I4D4"/>
<gene>
    <name evidence="8" type="ORF">BCR42DRAFT_381843</name>
</gene>
<keyword evidence="5 6" id="KW-0472">Membrane</keyword>
<comment type="subcellular location">
    <subcellularLocation>
        <location evidence="1">Membrane</location>
        <topology evidence="1">Multi-pass membrane protein</topology>
    </subcellularLocation>
</comment>
<evidence type="ECO:0000256" key="3">
    <source>
        <dbReference type="ARBA" id="ARBA00022692"/>
    </source>
</evidence>
<dbReference type="InterPro" id="IPR036259">
    <property type="entry name" value="MFS_trans_sf"/>
</dbReference>
<dbReference type="InterPro" id="IPR020846">
    <property type="entry name" value="MFS_dom"/>
</dbReference>
<dbReference type="STRING" id="90262.A0A1X2I4D4"/>
<dbReference type="Proteomes" id="UP000193560">
    <property type="component" value="Unassembled WGS sequence"/>
</dbReference>
<name>A0A1X2I4D4_9FUNG</name>
<feature type="transmembrane region" description="Helical" evidence="6">
    <location>
        <begin position="440"/>
        <end position="459"/>
    </location>
</feature>
<dbReference type="EMBL" id="MCGE01000028">
    <property type="protein sequence ID" value="ORZ09178.1"/>
    <property type="molecule type" value="Genomic_DNA"/>
</dbReference>
<keyword evidence="4 6" id="KW-1133">Transmembrane helix</keyword>
<feature type="domain" description="Major facilitator superfamily (MFS) profile" evidence="7">
    <location>
        <begin position="56"/>
        <end position="462"/>
    </location>
</feature>
<keyword evidence="3 6" id="KW-0812">Transmembrane</keyword>
<dbReference type="GO" id="GO:0016020">
    <property type="term" value="C:membrane"/>
    <property type="evidence" value="ECO:0007669"/>
    <property type="project" value="UniProtKB-SubCell"/>
</dbReference>
<dbReference type="InterPro" id="IPR011701">
    <property type="entry name" value="MFS"/>
</dbReference>
<keyword evidence="9" id="KW-1185">Reference proteome</keyword>
<protein>
    <submittedName>
        <fullName evidence="8">Major facilitator superfamily domain-containing protein</fullName>
    </submittedName>
</protein>
<dbReference type="PROSITE" id="PS50850">
    <property type="entry name" value="MFS"/>
    <property type="match status" value="1"/>
</dbReference>
<proteinExistence type="predicted"/>
<keyword evidence="2" id="KW-0813">Transport</keyword>
<dbReference type="GO" id="GO:0022857">
    <property type="term" value="F:transmembrane transporter activity"/>
    <property type="evidence" value="ECO:0007669"/>
    <property type="project" value="InterPro"/>
</dbReference>
<evidence type="ECO:0000259" key="7">
    <source>
        <dbReference type="PROSITE" id="PS50850"/>
    </source>
</evidence>
<feature type="transmembrane region" description="Helical" evidence="6">
    <location>
        <begin position="94"/>
        <end position="114"/>
    </location>
</feature>
<dbReference type="SUPFAM" id="SSF103473">
    <property type="entry name" value="MFS general substrate transporter"/>
    <property type="match status" value="1"/>
</dbReference>
<evidence type="ECO:0000313" key="8">
    <source>
        <dbReference type="EMBL" id="ORZ09178.1"/>
    </source>
</evidence>
<feature type="transmembrane region" description="Helical" evidence="6">
    <location>
        <begin position="56"/>
        <end position="74"/>
    </location>
</feature>
<feature type="transmembrane region" description="Helical" evidence="6">
    <location>
        <begin position="217"/>
        <end position="237"/>
    </location>
</feature>
<reference evidence="8 9" key="1">
    <citation type="submission" date="2016-07" db="EMBL/GenBank/DDBJ databases">
        <title>Pervasive Adenine N6-methylation of Active Genes in Fungi.</title>
        <authorList>
            <consortium name="DOE Joint Genome Institute"/>
            <person name="Mondo S.J."/>
            <person name="Dannebaum R.O."/>
            <person name="Kuo R.C."/>
            <person name="Labutti K."/>
            <person name="Haridas S."/>
            <person name="Kuo A."/>
            <person name="Salamov A."/>
            <person name="Ahrendt S.R."/>
            <person name="Lipzen A."/>
            <person name="Sullivan W."/>
            <person name="Andreopoulos W.B."/>
            <person name="Clum A."/>
            <person name="Lindquist E."/>
            <person name="Daum C."/>
            <person name="Ramamoorthy G.K."/>
            <person name="Gryganskyi A."/>
            <person name="Culley D."/>
            <person name="Magnuson J.K."/>
            <person name="James T.Y."/>
            <person name="O'Malley M.A."/>
            <person name="Stajich J.E."/>
            <person name="Spatafora J.W."/>
            <person name="Visel A."/>
            <person name="Grigoriev I.V."/>
        </authorList>
    </citation>
    <scope>NUCLEOTIDE SEQUENCE [LARGE SCALE GENOMIC DNA]</scope>
    <source>
        <strain evidence="8 9">NRRL 1336</strain>
    </source>
</reference>
<dbReference type="OrthoDB" id="6730379at2759"/>
<feature type="transmembrane region" description="Helical" evidence="6">
    <location>
        <begin position="180"/>
        <end position="205"/>
    </location>
</feature>
<evidence type="ECO:0000313" key="9">
    <source>
        <dbReference type="Proteomes" id="UP000193560"/>
    </source>
</evidence>
<feature type="transmembrane region" description="Helical" evidence="6">
    <location>
        <begin position="408"/>
        <end position="428"/>
    </location>
</feature>
<evidence type="ECO:0000256" key="6">
    <source>
        <dbReference type="SAM" id="Phobius"/>
    </source>
</evidence>
<dbReference type="PANTHER" id="PTHR43791">
    <property type="entry name" value="PERMEASE-RELATED"/>
    <property type="match status" value="1"/>
</dbReference>
<dbReference type="Gene3D" id="1.20.1250.20">
    <property type="entry name" value="MFS general substrate transporter like domains"/>
    <property type="match status" value="2"/>
</dbReference>